<name>A0A1R2D0I0_9CILI</name>
<comment type="caution">
    <text evidence="1">The sequence shown here is derived from an EMBL/GenBank/DDBJ whole genome shotgun (WGS) entry which is preliminary data.</text>
</comment>
<evidence type="ECO:0000313" key="1">
    <source>
        <dbReference type="EMBL" id="OMJ94768.1"/>
    </source>
</evidence>
<dbReference type="Pfam" id="PF05811">
    <property type="entry name" value="DUF842"/>
    <property type="match status" value="1"/>
</dbReference>
<dbReference type="InterPro" id="IPR008560">
    <property type="entry name" value="DUF842_euk"/>
</dbReference>
<accession>A0A1R2D0I0</accession>
<reference evidence="1 2" key="1">
    <citation type="submission" date="2016-11" db="EMBL/GenBank/DDBJ databases">
        <title>The macronuclear genome of Stentor coeruleus: a giant cell with tiny introns.</title>
        <authorList>
            <person name="Slabodnick M."/>
            <person name="Ruby J.G."/>
            <person name="Reiff S.B."/>
            <person name="Swart E.C."/>
            <person name="Gosai S."/>
            <person name="Prabakaran S."/>
            <person name="Witkowska E."/>
            <person name="Larue G.E."/>
            <person name="Fisher S."/>
            <person name="Freeman R.M."/>
            <person name="Gunawardena J."/>
            <person name="Chu W."/>
            <person name="Stover N.A."/>
            <person name="Gregory B.D."/>
            <person name="Nowacki M."/>
            <person name="Derisi J."/>
            <person name="Roy S.W."/>
            <person name="Marshall W.F."/>
            <person name="Sood P."/>
        </authorList>
    </citation>
    <scope>NUCLEOTIDE SEQUENCE [LARGE SCALE GENOMIC DNA]</scope>
    <source>
        <strain evidence="1">WM001</strain>
    </source>
</reference>
<organism evidence="1 2">
    <name type="scientific">Stentor coeruleus</name>
    <dbReference type="NCBI Taxonomy" id="5963"/>
    <lineage>
        <taxon>Eukaryota</taxon>
        <taxon>Sar</taxon>
        <taxon>Alveolata</taxon>
        <taxon>Ciliophora</taxon>
        <taxon>Postciliodesmatophora</taxon>
        <taxon>Heterotrichea</taxon>
        <taxon>Heterotrichida</taxon>
        <taxon>Stentoridae</taxon>
        <taxon>Stentor</taxon>
    </lineage>
</organism>
<dbReference type="Proteomes" id="UP000187209">
    <property type="component" value="Unassembled WGS sequence"/>
</dbReference>
<gene>
    <name evidence="1" type="ORF">SteCoe_1947</name>
</gene>
<sequence>MEAFYNRVTGILEAKSSEFSKSIEKPHKLIIANSYKCMRDCYNLPWTIEKCSECAEECNNPIKDLHRELQHIVEKVQSGFQGCIQNCRKVYGKNDDYMMDCIEKCAKEAGDKFDASKSLAEKIVNKYST</sequence>
<proteinExistence type="predicted"/>
<evidence type="ECO:0000313" key="2">
    <source>
        <dbReference type="Proteomes" id="UP000187209"/>
    </source>
</evidence>
<dbReference type="AlphaFoldDB" id="A0A1R2D0I0"/>
<keyword evidence="2" id="KW-1185">Reference proteome</keyword>
<dbReference type="EMBL" id="MPUH01000021">
    <property type="protein sequence ID" value="OMJ94768.1"/>
    <property type="molecule type" value="Genomic_DNA"/>
</dbReference>
<protein>
    <submittedName>
        <fullName evidence="1">Uncharacterized protein</fullName>
    </submittedName>
</protein>